<sequence>MVVTVSPFGKVTVTVLPASAVPSTVCVFSSLATTWAVGACGATASTVTDVDCDSLPALSFAVTVISLLSV</sequence>
<gene>
    <name evidence="1" type="ORF">A6A20_06370</name>
</gene>
<accession>A0A9X4PDH2</accession>
<dbReference type="Proteomes" id="UP001155500">
    <property type="component" value="Unassembled WGS sequence"/>
</dbReference>
<organism evidence="1 2">
    <name type="scientific">Volucribacter amazonae</name>
    <dbReference type="NCBI Taxonomy" id="256731"/>
    <lineage>
        <taxon>Bacteria</taxon>
        <taxon>Pseudomonadati</taxon>
        <taxon>Pseudomonadota</taxon>
        <taxon>Gammaproteobacteria</taxon>
        <taxon>Pasteurellales</taxon>
        <taxon>Pasteurellaceae</taxon>
        <taxon>Volucribacter</taxon>
    </lineage>
</organism>
<evidence type="ECO:0000313" key="2">
    <source>
        <dbReference type="Proteomes" id="UP001155500"/>
    </source>
</evidence>
<name>A0A9X4PDH2_9PAST</name>
<proteinExistence type="predicted"/>
<evidence type="ECO:0000313" key="1">
    <source>
        <dbReference type="EMBL" id="MDG6895249.1"/>
    </source>
</evidence>
<dbReference type="AlphaFoldDB" id="A0A9X4PDH2"/>
<reference evidence="1" key="1">
    <citation type="submission" date="2016-03" db="EMBL/GenBank/DDBJ databases">
        <title>Co-evolution between Pasteurellaceae and their hosts.</title>
        <authorList>
            <person name="Hansen M.J."/>
            <person name="Bojesen A.M."/>
            <person name="Planet P."/>
        </authorList>
    </citation>
    <scope>NUCLEOTIDE SEQUENCE</scope>
    <source>
        <strain evidence="1">146/S8/89</strain>
    </source>
</reference>
<dbReference type="EMBL" id="LWID01000001">
    <property type="protein sequence ID" value="MDG6895249.1"/>
    <property type="molecule type" value="Genomic_DNA"/>
</dbReference>
<keyword evidence="2" id="KW-1185">Reference proteome</keyword>
<comment type="caution">
    <text evidence="1">The sequence shown here is derived from an EMBL/GenBank/DDBJ whole genome shotgun (WGS) entry which is preliminary data.</text>
</comment>
<protein>
    <submittedName>
        <fullName evidence="1">Uncharacterized protein</fullName>
    </submittedName>
</protein>